<dbReference type="GO" id="GO:0012505">
    <property type="term" value="C:endomembrane system"/>
    <property type="evidence" value="ECO:0007669"/>
    <property type="project" value="UniProtKB-SubCell"/>
</dbReference>
<dbReference type="Gene3D" id="1.20.1420.30">
    <property type="entry name" value="NCX, central ion-binding region"/>
    <property type="match status" value="1"/>
</dbReference>
<dbReference type="NCBIfam" id="TIGR00846">
    <property type="entry name" value="caca2"/>
    <property type="match status" value="1"/>
</dbReference>
<keyword evidence="6 10" id="KW-0106">Calcium</keyword>
<reference evidence="13" key="2">
    <citation type="journal article" date="2022" name="Microbiol. Resour. Announc.">
        <title>Whole-Genome Sequence of Entomortierella parvispora E1425, a Mucoromycotan Fungus Associated with Burkholderiaceae-Related Endosymbiotic Bacteria.</title>
        <authorList>
            <person name="Herlambang A."/>
            <person name="Guo Y."/>
            <person name="Takashima Y."/>
            <person name="Narisawa K."/>
            <person name="Ohta H."/>
            <person name="Nishizawa T."/>
        </authorList>
    </citation>
    <scope>NUCLEOTIDE SEQUENCE</scope>
    <source>
        <strain evidence="13">E1425</strain>
    </source>
</reference>
<dbReference type="InterPro" id="IPR044880">
    <property type="entry name" value="NCX_ion-bd_dom_sf"/>
</dbReference>
<evidence type="ECO:0000256" key="9">
    <source>
        <dbReference type="ARBA" id="ARBA00023136"/>
    </source>
</evidence>
<evidence type="ECO:0000313" key="14">
    <source>
        <dbReference type="Proteomes" id="UP000827284"/>
    </source>
</evidence>
<feature type="transmembrane region" description="Helical" evidence="10">
    <location>
        <begin position="224"/>
        <end position="246"/>
    </location>
</feature>
<evidence type="ECO:0000256" key="6">
    <source>
        <dbReference type="ARBA" id="ARBA00022837"/>
    </source>
</evidence>
<comment type="similarity">
    <text evidence="2 10">Belongs to the Ca(2+):cation antiporter (CaCA) (TC 2.A.19) family.</text>
</comment>
<feature type="transmembrane region" description="Helical" evidence="10">
    <location>
        <begin position="93"/>
        <end position="115"/>
    </location>
</feature>
<comment type="caution">
    <text evidence="13">The sequence shown here is derived from an EMBL/GenBank/DDBJ whole genome shotgun (WGS) entry which is preliminary data.</text>
</comment>
<accession>A0A9P3LWA4</accession>
<feature type="transmembrane region" description="Helical" evidence="10">
    <location>
        <begin position="258"/>
        <end position="278"/>
    </location>
</feature>
<proteinExistence type="inferred from homology"/>
<evidence type="ECO:0000256" key="7">
    <source>
        <dbReference type="ARBA" id="ARBA00022989"/>
    </source>
</evidence>
<feature type="transmembrane region" description="Helical" evidence="10">
    <location>
        <begin position="121"/>
        <end position="144"/>
    </location>
</feature>
<dbReference type="GO" id="GO:0015369">
    <property type="term" value="F:calcium:proton antiporter activity"/>
    <property type="evidence" value="ECO:0007669"/>
    <property type="project" value="UniProtKB-UniRule"/>
</dbReference>
<dbReference type="Proteomes" id="UP000827284">
    <property type="component" value="Unassembled WGS sequence"/>
</dbReference>
<feature type="compositionally biased region" description="Polar residues" evidence="11">
    <location>
        <begin position="68"/>
        <end position="80"/>
    </location>
</feature>
<comment type="subcellular location">
    <subcellularLocation>
        <location evidence="1">Endomembrane system</location>
        <topology evidence="1">Multi-pass membrane protein</topology>
    </subcellularLocation>
    <subcellularLocation>
        <location evidence="10">Vacuole membrane</location>
    </subcellularLocation>
</comment>
<evidence type="ECO:0000313" key="13">
    <source>
        <dbReference type="EMBL" id="GJJ72892.1"/>
    </source>
</evidence>
<evidence type="ECO:0000256" key="10">
    <source>
        <dbReference type="RuleBase" id="RU365028"/>
    </source>
</evidence>
<dbReference type="GO" id="GO:0000329">
    <property type="term" value="C:fungal-type vacuole membrane"/>
    <property type="evidence" value="ECO:0007669"/>
    <property type="project" value="TreeGrafter"/>
</dbReference>
<keyword evidence="10" id="KW-0050">Antiport</keyword>
<name>A0A9P3LWA4_9FUNG</name>
<dbReference type="FunFam" id="1.20.1420.30:FF:000011">
    <property type="entry name" value="Vacuolar calcium ion transporter"/>
    <property type="match status" value="1"/>
</dbReference>
<dbReference type="InterPro" id="IPR004837">
    <property type="entry name" value="NaCa_Exmemb"/>
</dbReference>
<feature type="transmembrane region" description="Helical" evidence="10">
    <location>
        <begin position="367"/>
        <end position="394"/>
    </location>
</feature>
<evidence type="ECO:0000256" key="4">
    <source>
        <dbReference type="ARBA" id="ARBA00022568"/>
    </source>
</evidence>
<dbReference type="OrthoDB" id="1699231at2759"/>
<feature type="compositionally biased region" description="Basic and acidic residues" evidence="11">
    <location>
        <begin position="1"/>
        <end position="13"/>
    </location>
</feature>
<sequence>MEKAEFHESDLQKDPLPGSSKPPSVRIPAYNNDSSLSSSTQPQSEAERSPISTNPNPRVTIRSERSLRNTLPPSTRSSTLLGERPPPLTILQCLKAIIFSTWLNVLLVFVPLGIVADQVGWSPIIVFIFNFIAIVPLAKLLGFATEEISLRLGENLGALLNASFGNAVELILSIIALKEGKIDVVQASLLGSVLSNLLLVLGCCFVAGGFKFSSQKFNQTAAQTSASLLSLSCLSLLIPAAFASTAKSTEQTSGIQHLSQGSAIVLLIVYILFLYFQLKTHTHLYSNSNEEEQEEPTLPLWLGVVMLLIITVIVAFCSEYLVGAIDPLASSWNVSRTFIGLILLPIVGNAAEHVTAVSVAMKNKMDLAIGVAVGSSMQIALFVTPLMVIIGWIISEPMTLFFNTFETCVLFVTVLIVNYLIQDGESNWLEGVMLISTYIIIAIAVFYYPVADVVSGTA</sequence>
<keyword evidence="7 10" id="KW-1133">Transmembrane helix</keyword>
<dbReference type="InterPro" id="IPR004713">
    <property type="entry name" value="CaH_exchang"/>
</dbReference>
<protein>
    <recommendedName>
        <fullName evidence="10">Vacuolar calcium ion transporter</fullName>
    </recommendedName>
</protein>
<keyword evidence="8 10" id="KW-0406">Ion transport</keyword>
<comment type="function">
    <text evidence="10">Has a role in promoting intracellular calcium ion sequestration via the exchange of calcium ions for hydrogen ions across the vacuolar membrane. Involved also in manganese ion homeostasis via its uptake into the vacuole.</text>
</comment>
<reference evidence="13" key="1">
    <citation type="submission" date="2021-11" db="EMBL/GenBank/DDBJ databases">
        <authorList>
            <person name="Herlambang A."/>
            <person name="Guo Y."/>
            <person name="Takashima Y."/>
            <person name="Nishizawa T."/>
        </authorList>
    </citation>
    <scope>NUCLEOTIDE SEQUENCE</scope>
    <source>
        <strain evidence="13">E1425</strain>
    </source>
</reference>
<feature type="transmembrane region" description="Helical" evidence="10">
    <location>
        <begin position="428"/>
        <end position="448"/>
    </location>
</feature>
<organism evidence="13 14">
    <name type="scientific">Entomortierella parvispora</name>
    <dbReference type="NCBI Taxonomy" id="205924"/>
    <lineage>
        <taxon>Eukaryota</taxon>
        <taxon>Fungi</taxon>
        <taxon>Fungi incertae sedis</taxon>
        <taxon>Mucoromycota</taxon>
        <taxon>Mortierellomycotina</taxon>
        <taxon>Mortierellomycetes</taxon>
        <taxon>Mortierellales</taxon>
        <taxon>Mortierellaceae</taxon>
        <taxon>Entomortierella</taxon>
    </lineage>
</organism>
<feature type="transmembrane region" description="Helical" evidence="10">
    <location>
        <begin position="337"/>
        <end position="360"/>
    </location>
</feature>
<feature type="region of interest" description="Disordered" evidence="11">
    <location>
        <begin position="1"/>
        <end position="80"/>
    </location>
</feature>
<evidence type="ECO:0000256" key="1">
    <source>
        <dbReference type="ARBA" id="ARBA00004127"/>
    </source>
</evidence>
<dbReference type="GO" id="GO:0006874">
    <property type="term" value="P:intracellular calcium ion homeostasis"/>
    <property type="evidence" value="ECO:0007669"/>
    <property type="project" value="TreeGrafter"/>
</dbReference>
<dbReference type="EMBL" id="BQFW01000007">
    <property type="protein sequence ID" value="GJJ72892.1"/>
    <property type="molecule type" value="Genomic_DNA"/>
</dbReference>
<keyword evidence="3 10" id="KW-0813">Transport</keyword>
<keyword evidence="10" id="KW-0926">Vacuole</keyword>
<evidence type="ECO:0000256" key="11">
    <source>
        <dbReference type="SAM" id="MobiDB-lite"/>
    </source>
</evidence>
<feature type="transmembrane region" description="Helical" evidence="10">
    <location>
        <begin position="156"/>
        <end position="177"/>
    </location>
</feature>
<keyword evidence="4 10" id="KW-0109">Calcium transport</keyword>
<evidence type="ECO:0000259" key="12">
    <source>
        <dbReference type="Pfam" id="PF01699"/>
    </source>
</evidence>
<evidence type="ECO:0000256" key="5">
    <source>
        <dbReference type="ARBA" id="ARBA00022692"/>
    </source>
</evidence>
<evidence type="ECO:0000256" key="2">
    <source>
        <dbReference type="ARBA" id="ARBA00008170"/>
    </source>
</evidence>
<dbReference type="PANTHER" id="PTHR31503:SF22">
    <property type="entry name" value="VACUOLAR CALCIUM ION TRANSPORTER"/>
    <property type="match status" value="1"/>
</dbReference>
<evidence type="ECO:0000256" key="8">
    <source>
        <dbReference type="ARBA" id="ARBA00023065"/>
    </source>
</evidence>
<feature type="transmembrane region" description="Helical" evidence="10">
    <location>
        <begin position="400"/>
        <end position="421"/>
    </location>
</feature>
<feature type="compositionally biased region" description="Polar residues" evidence="11">
    <location>
        <begin position="40"/>
        <end position="57"/>
    </location>
</feature>
<dbReference type="NCBIfam" id="TIGR00378">
    <property type="entry name" value="cax"/>
    <property type="match status" value="1"/>
</dbReference>
<dbReference type="PANTHER" id="PTHR31503">
    <property type="entry name" value="VACUOLAR CALCIUM ION TRANSPORTER"/>
    <property type="match status" value="1"/>
</dbReference>
<evidence type="ECO:0000256" key="3">
    <source>
        <dbReference type="ARBA" id="ARBA00022448"/>
    </source>
</evidence>
<dbReference type="Pfam" id="PF01699">
    <property type="entry name" value="Na_Ca_ex"/>
    <property type="match status" value="2"/>
</dbReference>
<feature type="transmembrane region" description="Helical" evidence="10">
    <location>
        <begin position="298"/>
        <end position="325"/>
    </location>
</feature>
<feature type="domain" description="Sodium/calcium exchanger membrane region" evidence="12">
    <location>
        <begin position="303"/>
        <end position="446"/>
    </location>
</feature>
<keyword evidence="5 10" id="KW-0812">Transmembrane</keyword>
<feature type="domain" description="Sodium/calcium exchanger membrane region" evidence="12">
    <location>
        <begin position="124"/>
        <end position="278"/>
    </location>
</feature>
<keyword evidence="14" id="KW-1185">Reference proteome</keyword>
<keyword evidence="9 10" id="KW-0472">Membrane</keyword>
<gene>
    <name evidence="13" type="ORF">EMPS_05250</name>
</gene>
<feature type="transmembrane region" description="Helical" evidence="10">
    <location>
        <begin position="189"/>
        <end position="212"/>
    </location>
</feature>
<dbReference type="InterPro" id="IPR004798">
    <property type="entry name" value="CAX-like"/>
</dbReference>
<dbReference type="AlphaFoldDB" id="A0A9P3LWA4"/>